<feature type="region of interest" description="Disordered" evidence="2">
    <location>
        <begin position="1"/>
        <end position="26"/>
    </location>
</feature>
<protein>
    <recommendedName>
        <fullName evidence="4">Fibronectin type-III domain-containing protein</fullName>
    </recommendedName>
</protein>
<keyword evidence="3" id="KW-0812">Transmembrane</keyword>
<dbReference type="Proteomes" id="UP000729913">
    <property type="component" value="Unassembled WGS sequence"/>
</dbReference>
<feature type="domain" description="Fibronectin type-III" evidence="4">
    <location>
        <begin position="653"/>
        <end position="753"/>
    </location>
</feature>
<dbReference type="EMBL" id="JAAOIC020000020">
    <property type="protein sequence ID" value="KAG8040680.1"/>
    <property type="molecule type" value="Genomic_DNA"/>
</dbReference>
<dbReference type="InterPro" id="IPR050991">
    <property type="entry name" value="ECM_Regulatory_Proteins"/>
</dbReference>
<feature type="compositionally biased region" description="Basic and acidic residues" evidence="2">
    <location>
        <begin position="13"/>
        <end position="26"/>
    </location>
</feature>
<accession>A0A8J5UWG1</accession>
<evidence type="ECO:0000313" key="5">
    <source>
        <dbReference type="EMBL" id="KAG8040680.1"/>
    </source>
</evidence>
<organism evidence="5 6">
    <name type="scientific">Cotesia typhae</name>
    <dbReference type="NCBI Taxonomy" id="2053667"/>
    <lineage>
        <taxon>Eukaryota</taxon>
        <taxon>Metazoa</taxon>
        <taxon>Ecdysozoa</taxon>
        <taxon>Arthropoda</taxon>
        <taxon>Hexapoda</taxon>
        <taxon>Insecta</taxon>
        <taxon>Pterygota</taxon>
        <taxon>Neoptera</taxon>
        <taxon>Endopterygota</taxon>
        <taxon>Hymenoptera</taxon>
        <taxon>Apocrita</taxon>
        <taxon>Ichneumonoidea</taxon>
        <taxon>Braconidae</taxon>
        <taxon>Microgastrinae</taxon>
        <taxon>Cotesia</taxon>
    </lineage>
</organism>
<feature type="compositionally biased region" description="Polar residues" evidence="2">
    <location>
        <begin position="1448"/>
        <end position="1463"/>
    </location>
</feature>
<dbReference type="InterPro" id="IPR003961">
    <property type="entry name" value="FN3_dom"/>
</dbReference>
<comment type="caution">
    <text evidence="5">The sequence shown here is derived from an EMBL/GenBank/DDBJ whole genome shotgun (WGS) entry which is preliminary data.</text>
</comment>
<feature type="compositionally biased region" description="Low complexity" evidence="2">
    <location>
        <begin position="1114"/>
        <end position="1128"/>
    </location>
</feature>
<feature type="region of interest" description="Disordered" evidence="2">
    <location>
        <begin position="1421"/>
        <end position="1463"/>
    </location>
</feature>
<gene>
    <name evidence="5" type="ORF">G9C98_002676</name>
</gene>
<reference evidence="5" key="1">
    <citation type="submission" date="2020-03" db="EMBL/GenBank/DDBJ databases">
        <authorList>
            <person name="Chebbi M.A."/>
            <person name="Drezen J.M."/>
        </authorList>
    </citation>
    <scope>NUCLEOTIDE SEQUENCE</scope>
    <source>
        <tissue evidence="5">Whole body</tissue>
    </source>
</reference>
<dbReference type="CDD" id="cd00063">
    <property type="entry name" value="FN3"/>
    <property type="match status" value="4"/>
</dbReference>
<evidence type="ECO:0000313" key="6">
    <source>
        <dbReference type="Proteomes" id="UP000729913"/>
    </source>
</evidence>
<feature type="domain" description="Fibronectin type-III" evidence="4">
    <location>
        <begin position="863"/>
        <end position="948"/>
    </location>
</feature>
<feature type="domain" description="Fibronectin type-III" evidence="4">
    <location>
        <begin position="953"/>
        <end position="1048"/>
    </location>
</feature>
<dbReference type="Pfam" id="PF25552">
    <property type="entry name" value="LIFR_D4"/>
    <property type="match status" value="1"/>
</dbReference>
<dbReference type="Pfam" id="PF00041">
    <property type="entry name" value="fn3"/>
    <property type="match status" value="2"/>
</dbReference>
<dbReference type="SMART" id="SM00060">
    <property type="entry name" value="FN3"/>
    <property type="match status" value="6"/>
</dbReference>
<name>A0A8J5UWG1_9HYME</name>
<reference evidence="5" key="2">
    <citation type="submission" date="2021-04" db="EMBL/GenBank/DDBJ databases">
        <title>Genome-wide patterns of bracovirus chromosomal integration into multiple host tissues during parasitism.</title>
        <authorList>
            <person name="Chebbi M.A.C."/>
        </authorList>
    </citation>
    <scope>NUCLEOTIDE SEQUENCE</scope>
    <source>
        <tissue evidence="5">Whole body</tissue>
    </source>
</reference>
<feature type="domain" description="Fibronectin type-III" evidence="4">
    <location>
        <begin position="757"/>
        <end position="859"/>
    </location>
</feature>
<sequence length="1463" mass="165170">MQYQPLEVNSSDLLKHGHDHSEKHPIMSHSDVEMYNKQLEMNSPSCKDLSRLDRSVNDHPLNNNNTNNNDGINKHCDVNSRYLNNYKIDNINNNNCNATEQSRFFVCDKSYRRHLSTSDCVLNSDCVSAIERLKSTKQIMTNSRPISPTKECRSSYCYNNYNYTYKNNNINVNSTSDTPYNCYRRKSQLKWLLHAFILLFIGLISTSSADRCALGLDTPGRTWPTNDIILEYGQSLRILCILNQTIVDKEFPGKNASNLSFYRNDKKMEREYIRIINSTTIEMFVEKPPPSHDMYHCKLQTSESIKDDVAVCLNNVAVGFKPEEPKNFSCISHNWENLTCTWVPVDNFIKTTHTLTFMSSRKLFPCPKHEKEKNLPLNSCLWDFSTDPIYRQTLENYTFLMTVRNTLGNMTRQYKFQHFANTIPAKPDNLTVVNKTTESALLYWAVPFSMQNFPPGLHHKIAYQHQWDRLKTWQIINITNGIHEDKKFYNLTGLEYANTVYDVRVFMKSAIAKGDDKWSPFSDITFRTPPRCEYRFDVCLLLTLLLVNLPGRLPRTDIGSFEITENNANKVLYLYWQVIPRYLENGDNFKYQVTLTEVNGRKTHIMPNETTRSYAVFKGIDFFNYTFQVTASNIVGTYPKSTTIHVPSQSDMPQQPLAVTKIAFDEGLYELSWKSPLISNQIINYTIFWCENERDRPYQCTGYLDWVHVPKYTTIYNITVPSPEKVYQFAVSANTEKASSGMVWASCTVIHNKVSSKMKSVWINTIGSDVIDVGWKLDCSDRIGVVEGFVIYYCPIVSPKNSTCREPKQNTTIRAGPLMMRSTVTGLKPYTTYKITIAFWTKTGEGLESEPLYNTTLESAPTAPRNVKVNSITNSSMFVTWDPPAAMNGVLLYYEVHYNRNVQKVEGSTTSVLLEDLMSYKNYTITVTACTVKCSVESLPVIAATKIGIPGKINRPPIVKIQDSNFAIVAWSRPANPGGKVDYYQVSARGYIVINSNSTETKIPIPGCVENERDTTYRFKVRAMNINSEGEHLAGPWSDIGETSCWNVGISPRIYIIIWVICSIFALLVIAAAVIYTKKMWRRCKLMQDCEVKLPPGLAAEKLLQKPGEQHIRQSSADSSGCSSAQESVTSSLTSNSHVSNDSGTETDPVSSLQNKLLDTTLVWESSSLRQRNVSGGITRPGPGALTEAKWDSYVKAGKPGERESIEREDTMSMARSTPNLRVEDNVCNVPPQTWSSTGYISMPSSEDVSTTNSSPVSVEASNISSYSVVGLLPTKISPTRSKSSEDTTEEVKANIPYVSLASLDHKLTFISPISKEPLKSVDQSSKPYVQTGLIDNLKNPPFTQSEFGSKFIPAKPVDRDSSMKYVTVASIAEMANIKPAKDKLVQSTTDASQKPYVQASTMFQMLQQAGSQEKKHEPHMYWETGGDGDSKTVDVVEIEQQTERSRTPQVSSSGDTSQHILD</sequence>
<dbReference type="OrthoDB" id="6381660at2759"/>
<feature type="compositionally biased region" description="Polar residues" evidence="2">
    <location>
        <begin position="1129"/>
        <end position="1152"/>
    </location>
</feature>
<dbReference type="PROSITE" id="PS50853">
    <property type="entry name" value="FN3"/>
    <property type="match status" value="6"/>
</dbReference>
<dbReference type="PANTHER" id="PTHR46708">
    <property type="entry name" value="TENASCIN"/>
    <property type="match status" value="1"/>
</dbReference>
<evidence type="ECO:0000256" key="3">
    <source>
        <dbReference type="SAM" id="Phobius"/>
    </source>
</evidence>
<feature type="compositionally biased region" description="Polar residues" evidence="2">
    <location>
        <begin position="1"/>
        <end position="12"/>
    </location>
</feature>
<feature type="domain" description="Fibronectin type-III" evidence="4">
    <location>
        <begin position="557"/>
        <end position="651"/>
    </location>
</feature>
<dbReference type="PANTHER" id="PTHR46708:SF2">
    <property type="entry name" value="FIBRONECTIN TYPE-III DOMAIN-CONTAINING PROTEIN"/>
    <property type="match status" value="1"/>
</dbReference>
<keyword evidence="3" id="KW-0472">Membrane</keyword>
<feature type="transmembrane region" description="Helical" evidence="3">
    <location>
        <begin position="1054"/>
        <end position="1077"/>
    </location>
</feature>
<evidence type="ECO:0000256" key="2">
    <source>
        <dbReference type="SAM" id="MobiDB-lite"/>
    </source>
</evidence>
<feature type="region of interest" description="Disordered" evidence="2">
    <location>
        <begin position="1109"/>
        <end position="1152"/>
    </location>
</feature>
<keyword evidence="1" id="KW-0677">Repeat</keyword>
<keyword evidence="3" id="KW-1133">Transmembrane helix</keyword>
<evidence type="ECO:0000256" key="1">
    <source>
        <dbReference type="ARBA" id="ARBA00022737"/>
    </source>
</evidence>
<proteinExistence type="predicted"/>
<evidence type="ECO:0000259" key="4">
    <source>
        <dbReference type="PROSITE" id="PS50853"/>
    </source>
</evidence>
<feature type="domain" description="Fibronectin type-III" evidence="4">
    <location>
        <begin position="426"/>
        <end position="531"/>
    </location>
</feature>
<keyword evidence="6" id="KW-1185">Reference proteome</keyword>